<proteinExistence type="predicted"/>
<evidence type="ECO:0000313" key="3">
    <source>
        <dbReference type="EMBL" id="KZT74590.1"/>
    </source>
</evidence>
<name>A0A165U9F1_9APHY</name>
<gene>
    <name evidence="3" type="ORF">DAEQUDRAFT_200431</name>
</gene>
<dbReference type="InterPro" id="IPR001810">
    <property type="entry name" value="F-box_dom"/>
</dbReference>
<evidence type="ECO:0000313" key="4">
    <source>
        <dbReference type="Proteomes" id="UP000076727"/>
    </source>
</evidence>
<dbReference type="SUPFAM" id="SSF81383">
    <property type="entry name" value="F-box domain"/>
    <property type="match status" value="1"/>
</dbReference>
<accession>A0A165U9F1</accession>
<dbReference type="AlphaFoldDB" id="A0A165U9F1"/>
<evidence type="ECO:0000256" key="1">
    <source>
        <dbReference type="SAM" id="MobiDB-lite"/>
    </source>
</evidence>
<dbReference type="InterPro" id="IPR036047">
    <property type="entry name" value="F-box-like_dom_sf"/>
</dbReference>
<dbReference type="OrthoDB" id="2322499at2759"/>
<keyword evidence="4" id="KW-1185">Reference proteome</keyword>
<feature type="domain" description="F-box" evidence="2">
    <location>
        <begin position="44"/>
        <end position="93"/>
    </location>
</feature>
<sequence length="267" mass="29968">MPPRKIKKSSASSDKKGGSTVTDHSEMPRKNGGKTARGRGRGGLQDMLNMPTDIVQEIMRRLHPRDLLSLCWSSKSVHAFLMKRSSAYIWKQSMKNARGLPPCPEQLIEPAWVALLFSSRCTGCGTDTAAEPIWELYARFCNQCAHIKLVESEDPRYDIGSRAQLHILGDVPMVMFTSIDTTESRARGRQVFLRSEVEGVLNAWVALSGAEDEFELATFIGTQILRVLKTAKHATLCIRWVQQEAQARRDELAALEDERLQDVVSRL</sequence>
<dbReference type="EMBL" id="KV429033">
    <property type="protein sequence ID" value="KZT74590.1"/>
    <property type="molecule type" value="Genomic_DNA"/>
</dbReference>
<reference evidence="3 4" key="1">
    <citation type="journal article" date="2016" name="Mol. Biol. Evol.">
        <title>Comparative Genomics of Early-Diverging Mushroom-Forming Fungi Provides Insights into the Origins of Lignocellulose Decay Capabilities.</title>
        <authorList>
            <person name="Nagy L.G."/>
            <person name="Riley R."/>
            <person name="Tritt A."/>
            <person name="Adam C."/>
            <person name="Daum C."/>
            <person name="Floudas D."/>
            <person name="Sun H."/>
            <person name="Yadav J.S."/>
            <person name="Pangilinan J."/>
            <person name="Larsson K.H."/>
            <person name="Matsuura K."/>
            <person name="Barry K."/>
            <person name="Labutti K."/>
            <person name="Kuo R."/>
            <person name="Ohm R.A."/>
            <person name="Bhattacharya S.S."/>
            <person name="Shirouzu T."/>
            <person name="Yoshinaga Y."/>
            <person name="Martin F.M."/>
            <person name="Grigoriev I.V."/>
            <person name="Hibbett D.S."/>
        </authorList>
    </citation>
    <scope>NUCLEOTIDE SEQUENCE [LARGE SCALE GENOMIC DNA]</scope>
    <source>
        <strain evidence="3 4">L-15889</strain>
    </source>
</reference>
<dbReference type="Proteomes" id="UP000076727">
    <property type="component" value="Unassembled WGS sequence"/>
</dbReference>
<feature type="compositionally biased region" description="Basic and acidic residues" evidence="1">
    <location>
        <begin position="13"/>
        <end position="29"/>
    </location>
</feature>
<feature type="region of interest" description="Disordered" evidence="1">
    <location>
        <begin position="1"/>
        <end position="46"/>
    </location>
</feature>
<organism evidence="3 4">
    <name type="scientific">Daedalea quercina L-15889</name>
    <dbReference type="NCBI Taxonomy" id="1314783"/>
    <lineage>
        <taxon>Eukaryota</taxon>
        <taxon>Fungi</taxon>
        <taxon>Dikarya</taxon>
        <taxon>Basidiomycota</taxon>
        <taxon>Agaricomycotina</taxon>
        <taxon>Agaricomycetes</taxon>
        <taxon>Polyporales</taxon>
        <taxon>Fomitopsis</taxon>
    </lineage>
</organism>
<dbReference type="PROSITE" id="PS50181">
    <property type="entry name" value="FBOX"/>
    <property type="match status" value="1"/>
</dbReference>
<evidence type="ECO:0000259" key="2">
    <source>
        <dbReference type="PROSITE" id="PS50181"/>
    </source>
</evidence>
<protein>
    <recommendedName>
        <fullName evidence="2">F-box domain-containing protein</fullName>
    </recommendedName>
</protein>